<dbReference type="OrthoDB" id="9803597at2"/>
<protein>
    <submittedName>
        <fullName evidence="1">Cyclically-permuted mutarotase family protein</fullName>
    </submittedName>
</protein>
<dbReference type="InterPro" id="IPR015915">
    <property type="entry name" value="Kelch-typ_b-propeller"/>
</dbReference>
<dbReference type="PANTHER" id="PTHR45632">
    <property type="entry name" value="LD33804P"/>
    <property type="match status" value="1"/>
</dbReference>
<dbReference type="Proteomes" id="UP000219452">
    <property type="component" value="Unassembled WGS sequence"/>
</dbReference>
<reference evidence="2" key="1">
    <citation type="submission" date="2017-09" db="EMBL/GenBank/DDBJ databases">
        <authorList>
            <person name="Varghese N."/>
            <person name="Submissions S."/>
        </authorList>
    </citation>
    <scope>NUCLEOTIDE SEQUENCE [LARGE SCALE GENOMIC DNA]</scope>
    <source>
        <strain evidence="2">DSM 29961</strain>
    </source>
</reference>
<dbReference type="Gene3D" id="2.120.10.80">
    <property type="entry name" value="Kelch-type beta propeller"/>
    <property type="match status" value="1"/>
</dbReference>
<gene>
    <name evidence="1" type="ORF">SAMN06269250_3822</name>
</gene>
<sequence length="372" mass="40494">MIKLMLLSASTQAQLRYTRLPDLPLVDGQPNPGVAGAFAGVSNGALLIAGGANFPSGFPWQGGKKVWHSTVYVLVREGEAYRWQSTQQLDRPRGYGASVVWNDQLICAGGNDADHRFADVFGLRWNPSTATLDRQTLPALPMPLANLAAALSGNNLYVFGGESGQGTEKSLFVLDLKTPASGWQKLADLPGPARAYAGVSAQSNGAGQSLYMVGGRQTENGRTTVYSDVYEYRISQQKWYRLPDLPHPLAAHQAIALGSHTLLVCGGDDGTRLQQIEALSNQANQLPDGAEKQKRTVERNDLQINHPGFIRTVWQFRTDTKKWSVVDTLPFPTPVTTPLVRWGTSIVIPSGEITPGIRTPAIWKIDSNQSKY</sequence>
<evidence type="ECO:0000313" key="1">
    <source>
        <dbReference type="EMBL" id="SOD92143.1"/>
    </source>
</evidence>
<dbReference type="InterPro" id="IPR056734">
    <property type="entry name" value="NANM"/>
</dbReference>
<dbReference type="SMART" id="SM00612">
    <property type="entry name" value="Kelch"/>
    <property type="match status" value="2"/>
</dbReference>
<organism evidence="1 2">
    <name type="scientific">Spirosoma fluviale</name>
    <dbReference type="NCBI Taxonomy" id="1597977"/>
    <lineage>
        <taxon>Bacteria</taxon>
        <taxon>Pseudomonadati</taxon>
        <taxon>Bacteroidota</taxon>
        <taxon>Cytophagia</taxon>
        <taxon>Cytophagales</taxon>
        <taxon>Cytophagaceae</taxon>
        <taxon>Spirosoma</taxon>
    </lineage>
</organism>
<dbReference type="Pfam" id="PF24996">
    <property type="entry name" value="NANM"/>
    <property type="match status" value="2"/>
</dbReference>
<dbReference type="SUPFAM" id="SSF117281">
    <property type="entry name" value="Kelch motif"/>
    <property type="match status" value="1"/>
</dbReference>
<evidence type="ECO:0000313" key="2">
    <source>
        <dbReference type="Proteomes" id="UP000219452"/>
    </source>
</evidence>
<dbReference type="EMBL" id="OCNH01000003">
    <property type="protein sequence ID" value="SOD92143.1"/>
    <property type="molecule type" value="Genomic_DNA"/>
</dbReference>
<name>A0A286G9A0_9BACT</name>
<accession>A0A286G9A0</accession>
<dbReference type="AlphaFoldDB" id="A0A286G9A0"/>
<keyword evidence="2" id="KW-1185">Reference proteome</keyword>
<proteinExistence type="predicted"/>
<dbReference type="InterPro" id="IPR006652">
    <property type="entry name" value="Kelch_1"/>
</dbReference>